<reference evidence="5" key="2">
    <citation type="submission" date="2020-09" db="EMBL/GenBank/DDBJ databases">
        <authorList>
            <person name="Sun Q."/>
            <person name="Zhou Y."/>
        </authorList>
    </citation>
    <scope>NUCLEOTIDE SEQUENCE</scope>
    <source>
        <strain evidence="5">CGMCC 1.12813</strain>
    </source>
</reference>
<dbReference type="GO" id="GO:0016787">
    <property type="term" value="F:hydrolase activity"/>
    <property type="evidence" value="ECO:0007669"/>
    <property type="project" value="UniProtKB-KW"/>
</dbReference>
<dbReference type="PANTHER" id="PTHR43037">
    <property type="entry name" value="UNNAMED PRODUCT-RELATED"/>
    <property type="match status" value="1"/>
</dbReference>
<evidence type="ECO:0000256" key="3">
    <source>
        <dbReference type="SAM" id="SignalP"/>
    </source>
</evidence>
<organism evidence="5 6">
    <name type="scientific">Conyzicola nivalis</name>
    <dbReference type="NCBI Taxonomy" id="1477021"/>
    <lineage>
        <taxon>Bacteria</taxon>
        <taxon>Bacillati</taxon>
        <taxon>Actinomycetota</taxon>
        <taxon>Actinomycetes</taxon>
        <taxon>Micrococcales</taxon>
        <taxon>Microbacteriaceae</taxon>
        <taxon>Conyzicola</taxon>
    </lineage>
</organism>
<dbReference type="AlphaFoldDB" id="A0A916SD21"/>
<proteinExistence type="predicted"/>
<feature type="chain" id="PRO_5038472547" description="Phospholipase/carboxylesterase/thioesterase domain-containing protein" evidence="3">
    <location>
        <begin position="28"/>
        <end position="310"/>
    </location>
</feature>
<dbReference type="EMBL" id="BMGB01000001">
    <property type="protein sequence ID" value="GGA93440.1"/>
    <property type="molecule type" value="Genomic_DNA"/>
</dbReference>
<dbReference type="InterPro" id="IPR029058">
    <property type="entry name" value="AB_hydrolase_fold"/>
</dbReference>
<dbReference type="InterPro" id="IPR003140">
    <property type="entry name" value="PLipase/COase/thioEstase"/>
</dbReference>
<accession>A0A916SD21</accession>
<reference evidence="5" key="1">
    <citation type="journal article" date="2014" name="Int. J. Syst. Evol. Microbiol.">
        <title>Complete genome sequence of Corynebacterium casei LMG S-19264T (=DSM 44701T), isolated from a smear-ripened cheese.</title>
        <authorList>
            <consortium name="US DOE Joint Genome Institute (JGI-PGF)"/>
            <person name="Walter F."/>
            <person name="Albersmeier A."/>
            <person name="Kalinowski J."/>
            <person name="Ruckert C."/>
        </authorList>
    </citation>
    <scope>NUCLEOTIDE SEQUENCE</scope>
    <source>
        <strain evidence="5">CGMCC 1.12813</strain>
    </source>
</reference>
<evidence type="ECO:0000256" key="2">
    <source>
        <dbReference type="ARBA" id="ARBA00022801"/>
    </source>
</evidence>
<dbReference type="Proteomes" id="UP000606922">
    <property type="component" value="Unassembled WGS sequence"/>
</dbReference>
<keyword evidence="6" id="KW-1185">Reference proteome</keyword>
<feature type="domain" description="Phospholipase/carboxylesterase/thioesterase" evidence="4">
    <location>
        <begin position="70"/>
        <end position="223"/>
    </location>
</feature>
<dbReference type="SUPFAM" id="SSF53474">
    <property type="entry name" value="alpha/beta-Hydrolases"/>
    <property type="match status" value="1"/>
</dbReference>
<dbReference type="PANTHER" id="PTHR43037:SF5">
    <property type="entry name" value="FERULOYL ESTERASE"/>
    <property type="match status" value="1"/>
</dbReference>
<protein>
    <recommendedName>
        <fullName evidence="4">Phospholipase/carboxylesterase/thioesterase domain-containing protein</fullName>
    </recommendedName>
</protein>
<dbReference type="Pfam" id="PF02230">
    <property type="entry name" value="Abhydrolase_2"/>
    <property type="match status" value="1"/>
</dbReference>
<dbReference type="RefSeq" id="WP_188509130.1">
    <property type="nucleotide sequence ID" value="NZ_BMGB01000001.1"/>
</dbReference>
<sequence length="310" mass="32266">MRIGGAARVAALVATALLLAGCAPTLAEGQTRTDAGALADTHSLTVDGVERSYVAHVPEGAAAALPETLPVLVVLHGAGGNGAKAEAATGLSGLAKARNFIVVYPNGTQAADIEGQLAWNADGCCAAPRRTQVDDVGFIAAMLDDVEQRFPVDASRIYLAGFSNGGMMSYRLSCELGDRIAGIAVVAGAFNVADCDRSETTDVLIIHGTGDLTVPYRGGPTNEMTASRFGQWTNASVADATREWIGRNDCSRFPQTVIEGTVTRATYDECDEESKLEVITIAGGTHVWPLAPEKGFDASETVVDFFGLGS</sequence>
<evidence type="ECO:0000259" key="4">
    <source>
        <dbReference type="Pfam" id="PF02230"/>
    </source>
</evidence>
<comment type="caution">
    <text evidence="5">The sequence shown here is derived from an EMBL/GenBank/DDBJ whole genome shotgun (WGS) entry which is preliminary data.</text>
</comment>
<evidence type="ECO:0000256" key="1">
    <source>
        <dbReference type="ARBA" id="ARBA00022729"/>
    </source>
</evidence>
<keyword evidence="2" id="KW-0378">Hydrolase</keyword>
<evidence type="ECO:0000313" key="5">
    <source>
        <dbReference type="EMBL" id="GGA93440.1"/>
    </source>
</evidence>
<evidence type="ECO:0000313" key="6">
    <source>
        <dbReference type="Proteomes" id="UP000606922"/>
    </source>
</evidence>
<name>A0A916SD21_9MICO</name>
<feature type="signal peptide" evidence="3">
    <location>
        <begin position="1"/>
        <end position="27"/>
    </location>
</feature>
<dbReference type="Gene3D" id="3.40.50.1820">
    <property type="entry name" value="alpha/beta hydrolase"/>
    <property type="match status" value="1"/>
</dbReference>
<dbReference type="InterPro" id="IPR050955">
    <property type="entry name" value="Plant_Biomass_Hydrol_Est"/>
</dbReference>
<gene>
    <name evidence="5" type="primary">lpqP</name>
    <name evidence="5" type="ORF">GCM10010979_05000</name>
</gene>
<keyword evidence="1 3" id="KW-0732">Signal</keyword>
<dbReference type="PROSITE" id="PS51257">
    <property type="entry name" value="PROKAR_LIPOPROTEIN"/>
    <property type="match status" value="1"/>
</dbReference>